<dbReference type="EMBL" id="JBBPBM010000498">
    <property type="protein sequence ID" value="KAK8494757.1"/>
    <property type="molecule type" value="Genomic_DNA"/>
</dbReference>
<accession>A0ABR2AM58</accession>
<dbReference type="PANTHER" id="PTHR44169:SF5">
    <property type="entry name" value="ENOYL-(ACYL CARRIER) REDUCTASE"/>
    <property type="match status" value="1"/>
</dbReference>
<dbReference type="Proteomes" id="UP001472677">
    <property type="component" value="Unassembled WGS sequence"/>
</dbReference>
<reference evidence="3 4" key="1">
    <citation type="journal article" date="2024" name="G3 (Bethesda)">
        <title>Genome assembly of Hibiscus sabdariffa L. provides insights into metabolisms of medicinal natural products.</title>
        <authorList>
            <person name="Kim T."/>
        </authorList>
    </citation>
    <scope>NUCLEOTIDE SEQUENCE [LARGE SCALE GENOMIC DNA]</scope>
    <source>
        <strain evidence="3">TK-2024</strain>
        <tissue evidence="3">Old leaves</tissue>
    </source>
</reference>
<keyword evidence="2" id="KW-0560">Oxidoreductase</keyword>
<dbReference type="PANTHER" id="PTHR44169">
    <property type="entry name" value="NADPH-DEPENDENT 1-ACYLDIHYDROXYACETONE PHOSPHATE REDUCTASE"/>
    <property type="match status" value="1"/>
</dbReference>
<protein>
    <submittedName>
        <fullName evidence="3">Uncharacterized protein</fullName>
    </submittedName>
</protein>
<keyword evidence="4" id="KW-1185">Reference proteome</keyword>
<evidence type="ECO:0000256" key="1">
    <source>
        <dbReference type="ARBA" id="ARBA00006484"/>
    </source>
</evidence>
<evidence type="ECO:0000256" key="2">
    <source>
        <dbReference type="ARBA" id="ARBA00023002"/>
    </source>
</evidence>
<proteinExistence type="inferred from homology"/>
<comment type="caution">
    <text evidence="3">The sequence shown here is derived from an EMBL/GenBank/DDBJ whole genome shotgun (WGS) entry which is preliminary data.</text>
</comment>
<name>A0ABR2AM58_9ROSI</name>
<comment type="similarity">
    <text evidence="1">Belongs to the short-chain dehydrogenases/reductases (SDR) family.</text>
</comment>
<evidence type="ECO:0000313" key="4">
    <source>
        <dbReference type="Proteomes" id="UP001472677"/>
    </source>
</evidence>
<sequence>MWSLTLVVPGAIRSSFGNSTLEKLGNHDWKLYKEFKDAIAEQARASQGSKATDGTTFARHVVKKVES</sequence>
<evidence type="ECO:0000313" key="3">
    <source>
        <dbReference type="EMBL" id="KAK8494757.1"/>
    </source>
</evidence>
<organism evidence="3 4">
    <name type="scientific">Hibiscus sabdariffa</name>
    <name type="common">roselle</name>
    <dbReference type="NCBI Taxonomy" id="183260"/>
    <lineage>
        <taxon>Eukaryota</taxon>
        <taxon>Viridiplantae</taxon>
        <taxon>Streptophyta</taxon>
        <taxon>Embryophyta</taxon>
        <taxon>Tracheophyta</taxon>
        <taxon>Spermatophyta</taxon>
        <taxon>Magnoliopsida</taxon>
        <taxon>eudicotyledons</taxon>
        <taxon>Gunneridae</taxon>
        <taxon>Pentapetalae</taxon>
        <taxon>rosids</taxon>
        <taxon>malvids</taxon>
        <taxon>Malvales</taxon>
        <taxon>Malvaceae</taxon>
        <taxon>Malvoideae</taxon>
        <taxon>Hibiscus</taxon>
    </lineage>
</organism>
<gene>
    <name evidence="3" type="ORF">V6N12_017001</name>
</gene>